<name>A0ABN8HYY7_9NEOP</name>
<protein>
    <submittedName>
        <fullName evidence="2">Uncharacterized protein</fullName>
    </submittedName>
</protein>
<feature type="compositionally biased region" description="Polar residues" evidence="1">
    <location>
        <begin position="163"/>
        <end position="174"/>
    </location>
</feature>
<evidence type="ECO:0000256" key="1">
    <source>
        <dbReference type="SAM" id="MobiDB-lite"/>
    </source>
</evidence>
<dbReference type="EMBL" id="OW152827">
    <property type="protein sequence ID" value="CAH2044156.1"/>
    <property type="molecule type" value="Genomic_DNA"/>
</dbReference>
<feature type="region of interest" description="Disordered" evidence="1">
    <location>
        <begin position="153"/>
        <end position="179"/>
    </location>
</feature>
<feature type="compositionally biased region" description="Gly residues" evidence="1">
    <location>
        <begin position="46"/>
        <end position="68"/>
    </location>
</feature>
<keyword evidence="3" id="KW-1185">Reference proteome</keyword>
<evidence type="ECO:0000313" key="3">
    <source>
        <dbReference type="Proteomes" id="UP000837857"/>
    </source>
</evidence>
<feature type="region of interest" description="Disordered" evidence="1">
    <location>
        <begin position="45"/>
        <end position="68"/>
    </location>
</feature>
<organism evidence="2 3">
    <name type="scientific">Iphiclides podalirius</name>
    <name type="common">scarce swallowtail</name>
    <dbReference type="NCBI Taxonomy" id="110791"/>
    <lineage>
        <taxon>Eukaryota</taxon>
        <taxon>Metazoa</taxon>
        <taxon>Ecdysozoa</taxon>
        <taxon>Arthropoda</taxon>
        <taxon>Hexapoda</taxon>
        <taxon>Insecta</taxon>
        <taxon>Pterygota</taxon>
        <taxon>Neoptera</taxon>
        <taxon>Endopterygota</taxon>
        <taxon>Lepidoptera</taxon>
        <taxon>Glossata</taxon>
        <taxon>Ditrysia</taxon>
        <taxon>Papilionoidea</taxon>
        <taxon>Papilionidae</taxon>
        <taxon>Papilioninae</taxon>
        <taxon>Iphiclides</taxon>
    </lineage>
</organism>
<accession>A0ABN8HYY7</accession>
<reference evidence="2" key="1">
    <citation type="submission" date="2022-03" db="EMBL/GenBank/DDBJ databases">
        <authorList>
            <person name="Martin H S."/>
        </authorList>
    </citation>
    <scope>NUCLEOTIDE SEQUENCE</scope>
</reference>
<feature type="non-terminal residue" evidence="2">
    <location>
        <position position="1"/>
    </location>
</feature>
<evidence type="ECO:0000313" key="2">
    <source>
        <dbReference type="EMBL" id="CAH2044156.1"/>
    </source>
</evidence>
<gene>
    <name evidence="2" type="ORF">IPOD504_LOCUS4606</name>
</gene>
<proteinExistence type="predicted"/>
<sequence>MRRSPSFLGVIDNEEFRTNPSRAAAFRAFAGKLAPRHQQVVSRLSGGAGGAGGAGAGGAGGAGAAAGAGRGALPGAGHARELLAACLRTEPRARPPAATLLRHKYFTVDGFADSFNAELRTKLGKDIQDNNRSRTNSTAAESLIDYNYTPSTEPQLEAAPASNKHSSVITTPTSDSDEAVVTLPAPRPTIPRSLARVVNETFQVDWVNSKLVMDEDLLRGRVNKKANRNHAPDFSLPYVAGASNSPVKKAKKPFIQHNVKSCDAWDAVRFNGTDVSLNSKTNLPYM</sequence>
<dbReference type="Proteomes" id="UP000837857">
    <property type="component" value="Chromosome 15"/>
</dbReference>